<dbReference type="InterPro" id="IPR036390">
    <property type="entry name" value="WH_DNA-bd_sf"/>
</dbReference>
<dbReference type="PROSITE" id="PS50995">
    <property type="entry name" value="HTH_MARR_2"/>
    <property type="match status" value="1"/>
</dbReference>
<dbReference type="SMART" id="SM00347">
    <property type="entry name" value="HTH_MARR"/>
    <property type="match status" value="1"/>
</dbReference>
<dbReference type="PANTHER" id="PTHR42756:SF1">
    <property type="entry name" value="TRANSCRIPTIONAL REPRESSOR OF EMRAB OPERON"/>
    <property type="match status" value="1"/>
</dbReference>
<dbReference type="Proteomes" id="UP000824238">
    <property type="component" value="Unassembled WGS sequence"/>
</dbReference>
<dbReference type="InterPro" id="IPR000835">
    <property type="entry name" value="HTH_MarR-typ"/>
</dbReference>
<dbReference type="AlphaFoldDB" id="A0A9D1J045"/>
<dbReference type="InterPro" id="IPR036388">
    <property type="entry name" value="WH-like_DNA-bd_sf"/>
</dbReference>
<keyword evidence="3" id="KW-0804">Transcription</keyword>
<evidence type="ECO:0000259" key="4">
    <source>
        <dbReference type="PROSITE" id="PS50995"/>
    </source>
</evidence>
<dbReference type="PANTHER" id="PTHR42756">
    <property type="entry name" value="TRANSCRIPTIONAL REGULATOR, MARR"/>
    <property type="match status" value="1"/>
</dbReference>
<dbReference type="GO" id="GO:0003700">
    <property type="term" value="F:DNA-binding transcription factor activity"/>
    <property type="evidence" value="ECO:0007669"/>
    <property type="project" value="InterPro"/>
</dbReference>
<dbReference type="PRINTS" id="PR00598">
    <property type="entry name" value="HTHMARR"/>
</dbReference>
<organism evidence="5 6">
    <name type="scientific">Candidatus Scatomorpha intestinigallinarum</name>
    <dbReference type="NCBI Taxonomy" id="2840923"/>
    <lineage>
        <taxon>Bacteria</taxon>
        <taxon>Bacillati</taxon>
        <taxon>Bacillota</taxon>
        <taxon>Clostridia</taxon>
        <taxon>Eubacteriales</taxon>
        <taxon>Candidatus Scatomorpha</taxon>
    </lineage>
</organism>
<dbReference type="Gene3D" id="1.10.10.10">
    <property type="entry name" value="Winged helix-like DNA-binding domain superfamily/Winged helix DNA-binding domain"/>
    <property type="match status" value="1"/>
</dbReference>
<protein>
    <submittedName>
        <fullName evidence="5">MarR family transcriptional regulator</fullName>
    </submittedName>
</protein>
<evidence type="ECO:0000256" key="2">
    <source>
        <dbReference type="ARBA" id="ARBA00023125"/>
    </source>
</evidence>
<comment type="caution">
    <text evidence="5">The sequence shown here is derived from an EMBL/GenBank/DDBJ whole genome shotgun (WGS) entry which is preliminary data.</text>
</comment>
<dbReference type="GO" id="GO:0003677">
    <property type="term" value="F:DNA binding"/>
    <property type="evidence" value="ECO:0007669"/>
    <property type="project" value="UniProtKB-KW"/>
</dbReference>
<dbReference type="EMBL" id="DVHH01000226">
    <property type="protein sequence ID" value="HIR55780.1"/>
    <property type="molecule type" value="Genomic_DNA"/>
</dbReference>
<dbReference type="Pfam" id="PF12802">
    <property type="entry name" value="MarR_2"/>
    <property type="match status" value="1"/>
</dbReference>
<name>A0A9D1J045_9FIRM</name>
<accession>A0A9D1J045</accession>
<evidence type="ECO:0000313" key="5">
    <source>
        <dbReference type="EMBL" id="HIR55780.1"/>
    </source>
</evidence>
<sequence length="144" mass="16422">MEKTFHMLLYRAFHAQRAALRPHMAELGLGPGQPKLLSYLAAHGPSRQKQLADYFDVDPAAVSRMVEGLRRGGFVTTRPDESSRRCELVELTEQGREARAAWAEHCRAMEERMLRGFDARERELFADLLARAARNLRAEEAEKV</sequence>
<gene>
    <name evidence="5" type="ORF">IAD36_09335</name>
</gene>
<dbReference type="SUPFAM" id="SSF46785">
    <property type="entry name" value="Winged helix' DNA-binding domain"/>
    <property type="match status" value="1"/>
</dbReference>
<proteinExistence type="predicted"/>
<feature type="domain" description="HTH marR-type" evidence="4">
    <location>
        <begin position="2"/>
        <end position="134"/>
    </location>
</feature>
<keyword evidence="2" id="KW-0238">DNA-binding</keyword>
<evidence type="ECO:0000256" key="1">
    <source>
        <dbReference type="ARBA" id="ARBA00023015"/>
    </source>
</evidence>
<evidence type="ECO:0000313" key="6">
    <source>
        <dbReference type="Proteomes" id="UP000824238"/>
    </source>
</evidence>
<keyword evidence="1" id="KW-0805">Transcription regulation</keyword>
<reference evidence="5" key="2">
    <citation type="journal article" date="2021" name="PeerJ">
        <title>Extensive microbial diversity within the chicken gut microbiome revealed by metagenomics and culture.</title>
        <authorList>
            <person name="Gilroy R."/>
            <person name="Ravi A."/>
            <person name="Getino M."/>
            <person name="Pursley I."/>
            <person name="Horton D.L."/>
            <person name="Alikhan N.F."/>
            <person name="Baker D."/>
            <person name="Gharbi K."/>
            <person name="Hall N."/>
            <person name="Watson M."/>
            <person name="Adriaenssens E.M."/>
            <person name="Foster-Nyarko E."/>
            <person name="Jarju S."/>
            <person name="Secka A."/>
            <person name="Antonio M."/>
            <person name="Oren A."/>
            <person name="Chaudhuri R.R."/>
            <person name="La Ragione R."/>
            <person name="Hildebrand F."/>
            <person name="Pallen M.J."/>
        </authorList>
    </citation>
    <scope>NUCLEOTIDE SEQUENCE</scope>
    <source>
        <strain evidence="5">ChiGjej3B3-7149</strain>
    </source>
</reference>
<evidence type="ECO:0000256" key="3">
    <source>
        <dbReference type="ARBA" id="ARBA00023163"/>
    </source>
</evidence>
<reference evidence="5" key="1">
    <citation type="submission" date="2020-10" db="EMBL/GenBank/DDBJ databases">
        <authorList>
            <person name="Gilroy R."/>
        </authorList>
    </citation>
    <scope>NUCLEOTIDE SEQUENCE</scope>
    <source>
        <strain evidence="5">ChiGjej3B3-7149</strain>
    </source>
</reference>